<keyword evidence="2" id="KW-1185">Reference proteome</keyword>
<accession>A0A4Y6EJ74</accession>
<dbReference type="SUPFAM" id="SSF110849">
    <property type="entry name" value="ParB/Sulfiredoxin"/>
    <property type="match status" value="1"/>
</dbReference>
<dbReference type="InterPro" id="IPR036086">
    <property type="entry name" value="ParB/Sulfiredoxin_sf"/>
</dbReference>
<evidence type="ECO:0000313" key="1">
    <source>
        <dbReference type="EMBL" id="QDF15364.1"/>
    </source>
</evidence>
<evidence type="ECO:0000313" key="2">
    <source>
        <dbReference type="Proteomes" id="UP000319811"/>
    </source>
</evidence>
<dbReference type="EMBL" id="MK977705">
    <property type="protein sequence ID" value="QDF15364.1"/>
    <property type="molecule type" value="Genomic_DNA"/>
</dbReference>
<dbReference type="GeneID" id="77943084"/>
<dbReference type="RefSeq" id="YP_010666975.1">
    <property type="nucleotide sequence ID" value="NC_070948.1"/>
</dbReference>
<organism evidence="1 2">
    <name type="scientific">Gordonia phage Mollymur</name>
    <dbReference type="NCBI Taxonomy" id="2590895"/>
    <lineage>
        <taxon>Viruses</taxon>
        <taxon>Duplodnaviria</taxon>
        <taxon>Heunggongvirae</taxon>
        <taxon>Uroviricota</taxon>
        <taxon>Caudoviricetes</taxon>
        <taxon>Mollymurvirus</taxon>
        <taxon>Mollymurvirus mollymur</taxon>
    </lineage>
</organism>
<dbReference type="Proteomes" id="UP000319811">
    <property type="component" value="Segment"/>
</dbReference>
<reference evidence="1 2" key="1">
    <citation type="submission" date="2019-05" db="EMBL/GenBank/DDBJ databases">
        <authorList>
            <person name="Murphy M.E."/>
            <person name="Alvaro L.E."/>
            <person name="Baker K.N."/>
            <person name="Baxter I.S."/>
            <person name="Brown M.R."/>
            <person name="Driscoll K.D."/>
            <person name="Elrubaie J.M."/>
            <person name="Feith S.L."/>
            <person name="Indihar D.F."/>
            <person name="Knoch V.T."/>
            <person name="Koirtyohann K.M."/>
            <person name="Kratz M.A."/>
            <person name="Lear A.H."/>
            <person name="Lindblom K.E."/>
            <person name="Marcus E.R."/>
            <person name="Sensor R."/>
            <person name="Sherman S.J."/>
            <person name="Swift V.R."/>
            <person name="White K.E."/>
            <person name="Wills S.J."/>
            <person name="Gatt S.M."/>
            <person name="Lohbauer S.A."/>
            <person name="Power T.R."/>
            <person name="Rosales K.A."/>
            <person name="Sisson B.M."/>
            <person name="Isern S."/>
            <person name="Michael S.F."/>
            <person name="Monti D.L."/>
            <person name="Garlena R.A."/>
            <person name="Russell D.A."/>
            <person name="Pope W.H."/>
            <person name="Jacobs-Sera D."/>
            <person name="Hatfull G.F."/>
        </authorList>
    </citation>
    <scope>NUCLEOTIDE SEQUENCE [LARGE SCALE GENOMIC DNA]</scope>
</reference>
<name>A0A4Y6EJ74_9CAUD</name>
<proteinExistence type="predicted"/>
<sequence>MNEPMDLDYLKSNYIPGSRDEDWTWADEAHYLWLTQGEYMLKLLVDIAENGIHDPICLGPDGRIWDGHHRITIATALGLDRVPVE</sequence>
<gene>
    <name evidence="1" type="primary">2</name>
    <name evidence="1" type="ORF">SEA_MOLLYMUR_2</name>
</gene>
<protein>
    <submittedName>
        <fullName evidence="1">ParB-like nuclease domain protein</fullName>
    </submittedName>
</protein>
<dbReference type="KEGG" id="vg:77943084"/>
<dbReference type="Gene3D" id="3.90.1530.10">
    <property type="entry name" value="Conserved hypothetical protein from pyrococcus furiosus pfu- 392566-001, ParB domain"/>
    <property type="match status" value="1"/>
</dbReference>